<name>A0A0A9WLM7_LYGHE</name>
<dbReference type="EMBL" id="GBHO01034960">
    <property type="protein sequence ID" value="JAG08644.1"/>
    <property type="molecule type" value="Transcribed_RNA"/>
</dbReference>
<evidence type="ECO:0000313" key="2">
    <source>
        <dbReference type="EMBL" id="JAG08644.1"/>
    </source>
</evidence>
<proteinExistence type="predicted"/>
<feature type="region of interest" description="Disordered" evidence="1">
    <location>
        <begin position="136"/>
        <end position="156"/>
    </location>
</feature>
<feature type="compositionally biased region" description="Basic and acidic residues" evidence="1">
    <location>
        <begin position="22"/>
        <end position="39"/>
    </location>
</feature>
<gene>
    <name evidence="2" type="ORF">CM83_99914</name>
</gene>
<protein>
    <submittedName>
        <fullName evidence="2">Uncharacterized protein C1D4.14</fullName>
    </submittedName>
</protein>
<reference evidence="2" key="1">
    <citation type="journal article" date="2014" name="PLoS ONE">
        <title>Transcriptome-Based Identification of ABC Transporters in the Western Tarnished Plant Bug Lygus hesperus.</title>
        <authorList>
            <person name="Hull J.J."/>
            <person name="Chaney K."/>
            <person name="Geib S.M."/>
            <person name="Fabrick J.A."/>
            <person name="Brent C.S."/>
            <person name="Walsh D."/>
            <person name="Lavine L.C."/>
        </authorList>
    </citation>
    <scope>NUCLEOTIDE SEQUENCE</scope>
</reference>
<accession>A0A0A9WLM7</accession>
<feature type="region of interest" description="Disordered" evidence="1">
    <location>
        <begin position="1"/>
        <end position="81"/>
    </location>
</feature>
<feature type="non-terminal residue" evidence="2">
    <location>
        <position position="156"/>
    </location>
</feature>
<sequence length="156" mass="17456">MCRYPADENRSKENKAQVSNESGEKDHKEKEEEEKDKNRNRGNGGKDNSIQHNGVCQPGDKNEGNGLCSYPPKQNQWGKRTCSPGDRYISGKCTYSSHEGGHIQPGEVCSKCIEPKPLYYPDSVCEVNLIVGMKKKGGGAKCKSSTRRRNVHKKER</sequence>
<evidence type="ECO:0000256" key="1">
    <source>
        <dbReference type="SAM" id="MobiDB-lite"/>
    </source>
</evidence>
<organism evidence="2">
    <name type="scientific">Lygus hesperus</name>
    <name type="common">Western plant bug</name>
    <dbReference type="NCBI Taxonomy" id="30085"/>
    <lineage>
        <taxon>Eukaryota</taxon>
        <taxon>Metazoa</taxon>
        <taxon>Ecdysozoa</taxon>
        <taxon>Arthropoda</taxon>
        <taxon>Hexapoda</taxon>
        <taxon>Insecta</taxon>
        <taxon>Pterygota</taxon>
        <taxon>Neoptera</taxon>
        <taxon>Paraneoptera</taxon>
        <taxon>Hemiptera</taxon>
        <taxon>Heteroptera</taxon>
        <taxon>Panheteroptera</taxon>
        <taxon>Cimicomorpha</taxon>
        <taxon>Miridae</taxon>
        <taxon>Mirini</taxon>
        <taxon>Lygus</taxon>
    </lineage>
</organism>
<reference evidence="2" key="2">
    <citation type="submission" date="2014-07" db="EMBL/GenBank/DDBJ databases">
        <authorList>
            <person name="Hull J."/>
        </authorList>
    </citation>
    <scope>NUCLEOTIDE SEQUENCE</scope>
</reference>
<dbReference type="AlphaFoldDB" id="A0A0A9WLM7"/>
<feature type="compositionally biased region" description="Basic and acidic residues" evidence="1">
    <location>
        <begin position="1"/>
        <end position="15"/>
    </location>
</feature>